<reference evidence="1" key="1">
    <citation type="submission" date="2016-08" db="EMBL/GenBank/DDBJ databases">
        <authorList>
            <person name="Seilhamer J.J."/>
        </authorList>
    </citation>
    <scope>NUCLEOTIDE SEQUENCE</scope>
    <source>
        <strain evidence="1">86</strain>
    </source>
</reference>
<sequence length="76" mass="8456">MLCSGQYGILEENERSTKWGTPPKGCQSHFVLFSFHRIDVLRASVLVTVVGSALEGRESNEIKWQDSAAKTRSDLS</sequence>
<accession>A0A212LZG4</accession>
<evidence type="ECO:0000313" key="1">
    <source>
        <dbReference type="EMBL" id="SCM82932.1"/>
    </source>
</evidence>
<protein>
    <submittedName>
        <fullName evidence="1">Uncharacterized protein</fullName>
    </submittedName>
</protein>
<dbReference type="AlphaFoldDB" id="A0A212LZG4"/>
<name>A0A212LZG4_9FIRM</name>
<gene>
    <name evidence="1" type="ORF">KL86SPO_50704</name>
</gene>
<organism evidence="1">
    <name type="scientific">uncultured Sporomusa sp</name>
    <dbReference type="NCBI Taxonomy" id="307249"/>
    <lineage>
        <taxon>Bacteria</taxon>
        <taxon>Bacillati</taxon>
        <taxon>Bacillota</taxon>
        <taxon>Negativicutes</taxon>
        <taxon>Selenomonadales</taxon>
        <taxon>Sporomusaceae</taxon>
        <taxon>Sporomusa</taxon>
        <taxon>environmental samples</taxon>
    </lineage>
</organism>
<proteinExistence type="predicted"/>
<dbReference type="EMBL" id="FMJE01000005">
    <property type="protein sequence ID" value="SCM82932.1"/>
    <property type="molecule type" value="Genomic_DNA"/>
</dbReference>